<dbReference type="Proteomes" id="UP001392437">
    <property type="component" value="Unassembled WGS sequence"/>
</dbReference>
<reference evidence="2 3" key="1">
    <citation type="submission" date="2023-01" db="EMBL/GenBank/DDBJ databases">
        <title>Analysis of 21 Apiospora genomes using comparative genomics revels a genus with tremendous synthesis potential of carbohydrate active enzymes and secondary metabolites.</title>
        <authorList>
            <person name="Sorensen T."/>
        </authorList>
    </citation>
    <scope>NUCLEOTIDE SEQUENCE [LARGE SCALE GENOMIC DNA]</scope>
    <source>
        <strain evidence="2 3">CBS 117206</strain>
    </source>
</reference>
<name>A0AAW0Q8V8_9PEZI</name>
<proteinExistence type="predicted"/>
<dbReference type="AlphaFoldDB" id="A0AAW0Q8V8"/>
<evidence type="ECO:0000313" key="3">
    <source>
        <dbReference type="Proteomes" id="UP001392437"/>
    </source>
</evidence>
<feature type="compositionally biased region" description="Polar residues" evidence="1">
    <location>
        <begin position="14"/>
        <end position="31"/>
    </location>
</feature>
<evidence type="ECO:0000313" key="2">
    <source>
        <dbReference type="EMBL" id="KAK8097153.1"/>
    </source>
</evidence>
<gene>
    <name evidence="2" type="ORF">PG999_013097</name>
</gene>
<protein>
    <submittedName>
        <fullName evidence="2">Uncharacterized protein</fullName>
    </submittedName>
</protein>
<feature type="region of interest" description="Disordered" evidence="1">
    <location>
        <begin position="1"/>
        <end position="33"/>
    </location>
</feature>
<organism evidence="2 3">
    <name type="scientific">Apiospora kogelbergensis</name>
    <dbReference type="NCBI Taxonomy" id="1337665"/>
    <lineage>
        <taxon>Eukaryota</taxon>
        <taxon>Fungi</taxon>
        <taxon>Dikarya</taxon>
        <taxon>Ascomycota</taxon>
        <taxon>Pezizomycotina</taxon>
        <taxon>Sordariomycetes</taxon>
        <taxon>Xylariomycetidae</taxon>
        <taxon>Amphisphaeriales</taxon>
        <taxon>Apiosporaceae</taxon>
        <taxon>Apiospora</taxon>
    </lineage>
</organism>
<sequence>MERQNLPRLPGQLHTPTQSFSESGAGSSATPDLSGAARVAAFNDKKFKEEYDYMKSKLSDQKFDIRDYPDPLLPRNSQPASTLPKGVTAELEAHLIELVENEKKRLAV</sequence>
<dbReference type="EMBL" id="JAQQWP010000010">
    <property type="protein sequence ID" value="KAK8097153.1"/>
    <property type="molecule type" value="Genomic_DNA"/>
</dbReference>
<keyword evidence="3" id="KW-1185">Reference proteome</keyword>
<comment type="caution">
    <text evidence="2">The sequence shown here is derived from an EMBL/GenBank/DDBJ whole genome shotgun (WGS) entry which is preliminary data.</text>
</comment>
<accession>A0AAW0Q8V8</accession>
<evidence type="ECO:0000256" key="1">
    <source>
        <dbReference type="SAM" id="MobiDB-lite"/>
    </source>
</evidence>